<organism evidence="7 8">
    <name type="scientific">Musa troglodytarum</name>
    <name type="common">fe'i banana</name>
    <dbReference type="NCBI Taxonomy" id="320322"/>
    <lineage>
        <taxon>Eukaryota</taxon>
        <taxon>Viridiplantae</taxon>
        <taxon>Streptophyta</taxon>
        <taxon>Embryophyta</taxon>
        <taxon>Tracheophyta</taxon>
        <taxon>Spermatophyta</taxon>
        <taxon>Magnoliopsida</taxon>
        <taxon>Liliopsida</taxon>
        <taxon>Zingiberales</taxon>
        <taxon>Musaceae</taxon>
        <taxon>Musa</taxon>
    </lineage>
</organism>
<evidence type="ECO:0000256" key="5">
    <source>
        <dbReference type="ARBA" id="ARBA00023180"/>
    </source>
</evidence>
<dbReference type="GO" id="GO:0016763">
    <property type="term" value="F:pentosyltransferase activity"/>
    <property type="evidence" value="ECO:0007669"/>
    <property type="project" value="UniProtKB-ARBA"/>
</dbReference>
<evidence type="ECO:0000313" key="7">
    <source>
        <dbReference type="EMBL" id="URE39038.1"/>
    </source>
</evidence>
<dbReference type="OrthoDB" id="529273at2759"/>
<keyword evidence="4" id="KW-0808">Transferase</keyword>
<dbReference type="InterPro" id="IPR049625">
    <property type="entry name" value="Glyco_transf_61_cat"/>
</dbReference>
<keyword evidence="3" id="KW-0328">Glycosyltransferase</keyword>
<dbReference type="AlphaFoldDB" id="A0A9E7KYH0"/>
<evidence type="ECO:0000256" key="2">
    <source>
        <dbReference type="ARBA" id="ARBA00004881"/>
    </source>
</evidence>
<proteinExistence type="predicted"/>
<sequence>MLCFFFLAEDEEDEGSSITSQKIKIVAEKAAIDLSKPICSETSKRSNVCEAVGDIRLQGSSHTILLHPNIKEWTMKPFPIGEPPPRCTVNHTVPALVFSIGGFTGNLFHDFTDVIVPLFISSYQFRGEVQFVVADIKPWWLSDYDIIDANNEEDREALGVDPSKTPTGYSIVDFKAMLRKAYGLERPTAAPSGDPWDIRRKPRMLIISRKKTRAFLNERGMTDMAMSLGFDVRVAEPDATTDLAKFARLVNSADVMIGVHGAGLTNMVFLPAGAVLIQVVPMGGLDWVARDTFKKPSPDMQLKYMDYRIQADESTLSDEYPADHPVLKDPYSIHKQGWNALSKTYLDNQNVRPHLGRLRNALMDALKHLPHGRKEA</sequence>
<protein>
    <submittedName>
        <fullName evidence="7">Glycosyltransferase</fullName>
    </submittedName>
</protein>
<accession>A0A9E7KYH0</accession>
<name>A0A9E7KYH0_9LILI</name>
<dbReference type="PANTHER" id="PTHR20961">
    <property type="entry name" value="GLYCOSYLTRANSFERASE"/>
    <property type="match status" value="1"/>
</dbReference>
<comment type="subcellular location">
    <subcellularLocation>
        <location evidence="1">Golgi apparatus membrane</location>
        <topology evidence="1">Single-pass type II membrane protein</topology>
    </subcellularLocation>
</comment>
<evidence type="ECO:0000256" key="3">
    <source>
        <dbReference type="ARBA" id="ARBA00022676"/>
    </source>
</evidence>
<gene>
    <name evidence="7" type="ORF">MUK42_30153</name>
</gene>
<evidence type="ECO:0000259" key="6">
    <source>
        <dbReference type="Pfam" id="PF04577"/>
    </source>
</evidence>
<dbReference type="EMBL" id="CP097510">
    <property type="protein sequence ID" value="URE39038.1"/>
    <property type="molecule type" value="Genomic_DNA"/>
</dbReference>
<dbReference type="Proteomes" id="UP001055439">
    <property type="component" value="Chromosome 8"/>
</dbReference>
<evidence type="ECO:0000313" key="8">
    <source>
        <dbReference type="Proteomes" id="UP001055439"/>
    </source>
</evidence>
<dbReference type="Pfam" id="PF04577">
    <property type="entry name" value="Glyco_transf_61"/>
    <property type="match status" value="1"/>
</dbReference>
<dbReference type="InterPro" id="IPR007657">
    <property type="entry name" value="Glycosyltransferase_61"/>
</dbReference>
<dbReference type="GO" id="GO:0000139">
    <property type="term" value="C:Golgi membrane"/>
    <property type="evidence" value="ECO:0007669"/>
    <property type="project" value="UniProtKB-SubCell"/>
</dbReference>
<dbReference type="PANTHER" id="PTHR20961:SF100">
    <property type="entry name" value="OS02G0331200 PROTEIN"/>
    <property type="match status" value="1"/>
</dbReference>
<evidence type="ECO:0000256" key="4">
    <source>
        <dbReference type="ARBA" id="ARBA00022679"/>
    </source>
</evidence>
<comment type="pathway">
    <text evidence="2">Glycan metabolism.</text>
</comment>
<keyword evidence="8" id="KW-1185">Reference proteome</keyword>
<reference evidence="7" key="1">
    <citation type="submission" date="2022-05" db="EMBL/GenBank/DDBJ databases">
        <title>The Musa troglodytarum L. genome provides insights into the mechanism of non-climacteric behaviour and enrichment of carotenoids.</title>
        <authorList>
            <person name="Wang J."/>
        </authorList>
    </citation>
    <scope>NUCLEOTIDE SEQUENCE</scope>
    <source>
        <tissue evidence="7">Leaf</tissue>
    </source>
</reference>
<feature type="domain" description="Glycosyltransferase 61 catalytic" evidence="6">
    <location>
        <begin position="170"/>
        <end position="277"/>
    </location>
</feature>
<keyword evidence="5" id="KW-0325">Glycoprotein</keyword>
<evidence type="ECO:0000256" key="1">
    <source>
        <dbReference type="ARBA" id="ARBA00004323"/>
    </source>
</evidence>